<accession>A0A1W2G5L6</accession>
<dbReference type="Pfam" id="PF00582">
    <property type="entry name" value="Usp"/>
    <property type="match status" value="1"/>
</dbReference>
<dbReference type="EMBL" id="FWYF01000001">
    <property type="protein sequence ID" value="SMD31960.1"/>
    <property type="molecule type" value="Genomic_DNA"/>
</dbReference>
<organism evidence="3 4">
    <name type="scientific">Reichenbachiella faecimaris</name>
    <dbReference type="NCBI Taxonomy" id="692418"/>
    <lineage>
        <taxon>Bacteria</taxon>
        <taxon>Pseudomonadati</taxon>
        <taxon>Bacteroidota</taxon>
        <taxon>Cytophagia</taxon>
        <taxon>Cytophagales</taxon>
        <taxon>Reichenbachiellaceae</taxon>
        <taxon>Reichenbachiella</taxon>
    </lineage>
</organism>
<dbReference type="RefSeq" id="WP_084370647.1">
    <property type="nucleotide sequence ID" value="NZ_FWYF01000001.1"/>
</dbReference>
<dbReference type="AlphaFoldDB" id="A0A1W2G5L6"/>
<evidence type="ECO:0000259" key="2">
    <source>
        <dbReference type="Pfam" id="PF00582"/>
    </source>
</evidence>
<dbReference type="Proteomes" id="UP000192472">
    <property type="component" value="Unassembled WGS sequence"/>
</dbReference>
<dbReference type="InterPro" id="IPR006016">
    <property type="entry name" value="UspA"/>
</dbReference>
<comment type="similarity">
    <text evidence="1">Belongs to the universal stress protein A family.</text>
</comment>
<protein>
    <submittedName>
        <fullName evidence="3">Nucleotide-binding universal stress protein, UspA family</fullName>
    </submittedName>
</protein>
<feature type="domain" description="UspA" evidence="2">
    <location>
        <begin position="4"/>
        <end position="144"/>
    </location>
</feature>
<proteinExistence type="inferred from homology"/>
<dbReference type="PANTHER" id="PTHR46268:SF6">
    <property type="entry name" value="UNIVERSAL STRESS PROTEIN UP12"/>
    <property type="match status" value="1"/>
</dbReference>
<reference evidence="3 4" key="1">
    <citation type="submission" date="2017-04" db="EMBL/GenBank/DDBJ databases">
        <authorList>
            <person name="Afonso C.L."/>
            <person name="Miller P.J."/>
            <person name="Scott M.A."/>
            <person name="Spackman E."/>
            <person name="Goraichik I."/>
            <person name="Dimitrov K.M."/>
            <person name="Suarez D.L."/>
            <person name="Swayne D.E."/>
        </authorList>
    </citation>
    <scope>NUCLEOTIDE SEQUENCE [LARGE SCALE GENOMIC DNA]</scope>
    <source>
        <strain evidence="3 4">DSM 26133</strain>
    </source>
</reference>
<dbReference type="PRINTS" id="PR01438">
    <property type="entry name" value="UNVRSLSTRESS"/>
</dbReference>
<dbReference type="InterPro" id="IPR006015">
    <property type="entry name" value="Universal_stress_UspA"/>
</dbReference>
<evidence type="ECO:0000313" key="4">
    <source>
        <dbReference type="Proteomes" id="UP000192472"/>
    </source>
</evidence>
<evidence type="ECO:0000313" key="3">
    <source>
        <dbReference type="EMBL" id="SMD31960.1"/>
    </source>
</evidence>
<dbReference type="STRING" id="692418.SAMN04488029_0298"/>
<evidence type="ECO:0000256" key="1">
    <source>
        <dbReference type="ARBA" id="ARBA00008791"/>
    </source>
</evidence>
<name>A0A1W2G5L6_REIFA</name>
<dbReference type="OrthoDB" id="9788959at2"/>
<dbReference type="PANTHER" id="PTHR46268">
    <property type="entry name" value="STRESS RESPONSE PROTEIN NHAX"/>
    <property type="match status" value="1"/>
</dbReference>
<dbReference type="CDD" id="cd00293">
    <property type="entry name" value="USP-like"/>
    <property type="match status" value="1"/>
</dbReference>
<dbReference type="SUPFAM" id="SSF52402">
    <property type="entry name" value="Adenine nucleotide alpha hydrolases-like"/>
    <property type="match status" value="2"/>
</dbReference>
<keyword evidence="4" id="KW-1185">Reference proteome</keyword>
<dbReference type="Gene3D" id="3.40.50.12370">
    <property type="match status" value="1"/>
</dbReference>
<gene>
    <name evidence="3" type="ORF">SAMN04488029_0298</name>
</gene>
<sequence>MKINTILVPMDYSPCAKNAFETALILAKKAQANIQVVSVSHMPHIHAEVVGAASIIQPLLQEYHEQLDQQFEELISSSNIEEVSVTNTKYNAPLHDAIYSCTIQNECDLIVTGTKSQQDWLTQLVGSNSMDMVERAKIPVLVIPERVKSPSFKKIGVAVDYSDFTDPEILAPLRDFATFNFSSLCFLNVTEKQHKLFVYDDVKLRISDYFNGLKQSYHTFTDSRPLDEILNEAINDLGLGMLFMLPKNHSIIERLIGTRHTKSMVKHIAIPLMTIHEK</sequence>